<feature type="domain" description="HD/PDEase" evidence="1">
    <location>
        <begin position="41"/>
        <end position="177"/>
    </location>
</feature>
<keyword evidence="2" id="KW-0378">Hydrolase</keyword>
<dbReference type="InterPro" id="IPR045509">
    <property type="entry name" value="HD_assoc_2"/>
</dbReference>
<reference evidence="3" key="1">
    <citation type="submission" date="2016-06" db="EMBL/GenBank/DDBJ databases">
        <authorList>
            <person name="Nascimento L."/>
            <person name="Pereira R.V."/>
            <person name="Martins L.F."/>
            <person name="Quaggio R.B."/>
            <person name="Silva A.M."/>
            <person name="Setubal J.C."/>
        </authorList>
    </citation>
    <scope>NUCLEOTIDE SEQUENCE [LARGE SCALE GENOMIC DNA]</scope>
</reference>
<dbReference type="InterPro" id="IPR050135">
    <property type="entry name" value="dGTPase-like"/>
</dbReference>
<dbReference type="PANTHER" id="PTHR11373:SF4">
    <property type="entry name" value="DEOXYNUCLEOSIDE TRIPHOSPHATE TRIPHOSPHOHYDROLASE SAMHD1"/>
    <property type="match status" value="1"/>
</dbReference>
<dbReference type="Pfam" id="PF19276">
    <property type="entry name" value="HD_assoc_2"/>
    <property type="match status" value="1"/>
</dbReference>
<sequence>MEVYFDKKEDAILLELIDTREFQRLRHIKQLGLSSFTYPGAEHTRFAHSIGVTHLVKRFIDKICSLKEEQYRKYADELKNYRQLLLTAALLHDIGHGPFSHALEKSTGIKHELWTIEIVRGDTEINSVLQKHKIDPNEVAEIIQRTHPSKAAVKLLSSQLDADRVDYLLRDAKMTGAGYGSFDLEWLINVLRIGEHNGVVEVGLDLNKGSSIAEDFVMARYYMYKHVYFHKTTRSAELIVDKIFTRAMELFREGGEPIDIPDGLAAILECNGQIGKALNQYLELTDHTVWHYFHVWSRHSDQILSDLCQRLLRRNFFKEVPQVDKDLTELAEIITDYFNEKDKKHLKNYYYAKDDANSSWYKDSYIGQKPKSDEKAEEREASEYILLFDHKGTGRELSQVSDIINTIRNKQISINRLFMPKEYINEIFGG</sequence>
<dbReference type="GO" id="GO:0006203">
    <property type="term" value="P:dGTP catabolic process"/>
    <property type="evidence" value="ECO:0007669"/>
    <property type="project" value="TreeGrafter"/>
</dbReference>
<gene>
    <name evidence="2" type="ORF">BAA01_12085</name>
</gene>
<dbReference type="SUPFAM" id="SSF109604">
    <property type="entry name" value="HD-domain/PDEase-like"/>
    <property type="match status" value="1"/>
</dbReference>
<dbReference type="Gene3D" id="1.10.3210.10">
    <property type="entry name" value="Hypothetical protein af1432"/>
    <property type="match status" value="1"/>
</dbReference>
<dbReference type="InterPro" id="IPR003607">
    <property type="entry name" value="HD/PDEase_dom"/>
</dbReference>
<dbReference type="PANTHER" id="PTHR11373">
    <property type="entry name" value="DEOXYNUCLEOSIDE TRIPHOSPHATE TRIPHOSPHOHYDROLASE"/>
    <property type="match status" value="1"/>
</dbReference>
<protein>
    <submittedName>
        <fullName evidence="2">Phosphohydrolase</fullName>
    </submittedName>
</protein>
<dbReference type="SMART" id="SM00471">
    <property type="entry name" value="HDc"/>
    <property type="match status" value="1"/>
</dbReference>
<dbReference type="GO" id="GO:0008832">
    <property type="term" value="F:dGTPase activity"/>
    <property type="evidence" value="ECO:0007669"/>
    <property type="project" value="TreeGrafter"/>
</dbReference>
<accession>A0A1Y3PZC5</accession>
<dbReference type="EMBL" id="LZRT01000015">
    <property type="protein sequence ID" value="OUM90538.1"/>
    <property type="molecule type" value="Genomic_DNA"/>
</dbReference>
<dbReference type="InterPro" id="IPR006674">
    <property type="entry name" value="HD_domain"/>
</dbReference>
<dbReference type="Pfam" id="PF01966">
    <property type="entry name" value="HD"/>
    <property type="match status" value="1"/>
</dbReference>
<evidence type="ECO:0000259" key="1">
    <source>
        <dbReference type="SMART" id="SM00471"/>
    </source>
</evidence>
<proteinExistence type="predicted"/>
<organism evidence="2 3">
    <name type="scientific">Bacillus thermozeamaize</name>
    <dbReference type="NCBI Taxonomy" id="230954"/>
    <lineage>
        <taxon>Bacteria</taxon>
        <taxon>Bacillati</taxon>
        <taxon>Bacillota</taxon>
        <taxon>Bacilli</taxon>
        <taxon>Bacillales</taxon>
        <taxon>Bacillaceae</taxon>
        <taxon>Bacillus</taxon>
    </lineage>
</organism>
<dbReference type="CDD" id="cd00077">
    <property type="entry name" value="HDc"/>
    <property type="match status" value="1"/>
</dbReference>
<comment type="caution">
    <text evidence="2">The sequence shown here is derived from an EMBL/GenBank/DDBJ whole genome shotgun (WGS) entry which is preliminary data.</text>
</comment>
<dbReference type="AlphaFoldDB" id="A0A1Y3PZC5"/>
<evidence type="ECO:0000313" key="2">
    <source>
        <dbReference type="EMBL" id="OUM90538.1"/>
    </source>
</evidence>
<dbReference type="Proteomes" id="UP000196475">
    <property type="component" value="Unassembled WGS sequence"/>
</dbReference>
<evidence type="ECO:0000313" key="3">
    <source>
        <dbReference type="Proteomes" id="UP000196475"/>
    </source>
</evidence>
<name>A0A1Y3PZC5_9BACI</name>